<feature type="compositionally biased region" description="Basic and acidic residues" evidence="9">
    <location>
        <begin position="349"/>
        <end position="366"/>
    </location>
</feature>
<dbReference type="FunFam" id="1.10.8.10:FF:000049">
    <property type="entry name" value="ancient ubiquitous protein 1 isoform X2"/>
    <property type="match status" value="1"/>
</dbReference>
<keyword evidence="10" id="KW-0812">Transmembrane</keyword>
<proteinExistence type="inferred from homology"/>
<evidence type="ECO:0000256" key="5">
    <source>
        <dbReference type="ARBA" id="ARBA00023136"/>
    </source>
</evidence>
<dbReference type="InterPro" id="IPR048056">
    <property type="entry name" value="AUP1_CUE"/>
</dbReference>
<evidence type="ECO:0000313" key="12">
    <source>
        <dbReference type="EMBL" id="KAJ7356306.1"/>
    </source>
</evidence>
<dbReference type="EMBL" id="MU827322">
    <property type="protein sequence ID" value="KAJ7356306.1"/>
    <property type="molecule type" value="Genomic_DNA"/>
</dbReference>
<dbReference type="PANTHER" id="PTHR15486:SF96">
    <property type="entry name" value="LIPID DROPLET-REGULATING VLDL ASSEMBLY FACTOR AUP1"/>
    <property type="match status" value="1"/>
</dbReference>
<keyword evidence="4" id="KW-0256">Endoplasmic reticulum</keyword>
<name>A0A9W9YLC1_9CNID</name>
<sequence length="410" mass="46500">MAQNLGIYMDLFNHNRLPDGGALLLLLLYIPCGLFLMIFRIFFGLQLILILTILPKKSFVRRILFRVSCAILGIAVTQEGCENYNKGLHKQSRNILDNVAIETVLPSLMPYSRCDCPWLIKWLLGYEEFIADKDRENTDNKIKEYLQGSDLPLLAFPEEQITNGKRGLLKFNPWCFQFSSTVLPVLISVRRPLIVQIPPHVLESGWWQDLFWSMFVPYTLYHIRVLPPIESKSDDVSSDVQRHMASSLGVTATSFTAQDVNELIKHINIQAAQARVQSQQPKPAQNGSTPPNQGPSNASPNTRLMQMVQQVKEVLPQVPSPSIARDLSRTHCVDTTITNILEGRVSYVPEKEGSEAKSASDVKSDSNETTPTKPQTITFSRLPEQRQQLLTQRKAEMLENARRRFRNNQA</sequence>
<feature type="transmembrane region" description="Helical" evidence="10">
    <location>
        <begin position="20"/>
        <end position="51"/>
    </location>
</feature>
<comment type="similarity">
    <text evidence="6">Belongs to the AUP1 family.</text>
</comment>
<keyword evidence="10" id="KW-1133">Transmembrane helix</keyword>
<keyword evidence="3" id="KW-0551">Lipid droplet</keyword>
<dbReference type="SMART" id="SM00546">
    <property type="entry name" value="CUE"/>
    <property type="match status" value="1"/>
</dbReference>
<organism evidence="12 13">
    <name type="scientific">Desmophyllum pertusum</name>
    <dbReference type="NCBI Taxonomy" id="174260"/>
    <lineage>
        <taxon>Eukaryota</taxon>
        <taxon>Metazoa</taxon>
        <taxon>Cnidaria</taxon>
        <taxon>Anthozoa</taxon>
        <taxon>Hexacorallia</taxon>
        <taxon>Scleractinia</taxon>
        <taxon>Caryophylliina</taxon>
        <taxon>Caryophylliidae</taxon>
        <taxon>Desmophyllum</taxon>
    </lineage>
</organism>
<dbReference type="OrthoDB" id="1854593at2759"/>
<dbReference type="CDD" id="cd14420">
    <property type="entry name" value="CUE_AUP1"/>
    <property type="match status" value="1"/>
</dbReference>
<dbReference type="PANTHER" id="PTHR15486">
    <property type="entry name" value="ANCIENT UBIQUITOUS PROTEIN"/>
    <property type="match status" value="1"/>
</dbReference>
<evidence type="ECO:0000256" key="8">
    <source>
        <dbReference type="ARBA" id="ARBA00035713"/>
    </source>
</evidence>
<keyword evidence="5 10" id="KW-0472">Membrane</keyword>
<dbReference type="PROSITE" id="PS51140">
    <property type="entry name" value="CUE"/>
    <property type="match status" value="1"/>
</dbReference>
<evidence type="ECO:0000256" key="1">
    <source>
        <dbReference type="ARBA" id="ARBA00004406"/>
    </source>
</evidence>
<feature type="compositionally biased region" description="Polar residues" evidence="9">
    <location>
        <begin position="367"/>
        <end position="384"/>
    </location>
</feature>
<dbReference type="GO" id="GO:0036503">
    <property type="term" value="P:ERAD pathway"/>
    <property type="evidence" value="ECO:0007669"/>
    <property type="project" value="InterPro"/>
</dbReference>
<evidence type="ECO:0000256" key="3">
    <source>
        <dbReference type="ARBA" id="ARBA00022677"/>
    </source>
</evidence>
<dbReference type="InterPro" id="IPR003892">
    <property type="entry name" value="CUE"/>
</dbReference>
<dbReference type="GO" id="GO:0043130">
    <property type="term" value="F:ubiquitin binding"/>
    <property type="evidence" value="ECO:0007669"/>
    <property type="project" value="InterPro"/>
</dbReference>
<feature type="region of interest" description="Disordered" evidence="9">
    <location>
        <begin position="348"/>
        <end position="384"/>
    </location>
</feature>
<evidence type="ECO:0000256" key="7">
    <source>
        <dbReference type="ARBA" id="ARBA00035685"/>
    </source>
</evidence>
<dbReference type="GO" id="GO:0005789">
    <property type="term" value="C:endoplasmic reticulum membrane"/>
    <property type="evidence" value="ECO:0007669"/>
    <property type="project" value="UniProtKB-SubCell"/>
</dbReference>
<evidence type="ECO:0000259" key="11">
    <source>
        <dbReference type="PROSITE" id="PS51140"/>
    </source>
</evidence>
<dbReference type="AlphaFoldDB" id="A0A9W9YLC1"/>
<gene>
    <name evidence="12" type="primary">AUP1</name>
    <name evidence="12" type="ORF">OS493_025415</name>
</gene>
<evidence type="ECO:0000256" key="10">
    <source>
        <dbReference type="SAM" id="Phobius"/>
    </source>
</evidence>
<comment type="subcellular location">
    <subcellularLocation>
        <location evidence="1">Endoplasmic reticulum membrane</location>
        <topology evidence="1">Peripheral membrane protein</topology>
    </subcellularLocation>
    <subcellularLocation>
        <location evidence="2">Lipid droplet</location>
    </subcellularLocation>
</comment>
<keyword evidence="13" id="KW-1185">Reference proteome</keyword>
<dbReference type="Pfam" id="PF02845">
    <property type="entry name" value="CUE"/>
    <property type="match status" value="1"/>
</dbReference>
<dbReference type="GO" id="GO:0005811">
    <property type="term" value="C:lipid droplet"/>
    <property type="evidence" value="ECO:0007669"/>
    <property type="project" value="UniProtKB-SubCell"/>
</dbReference>
<evidence type="ECO:0000313" key="13">
    <source>
        <dbReference type="Proteomes" id="UP001163046"/>
    </source>
</evidence>
<dbReference type="Gene3D" id="1.10.8.10">
    <property type="entry name" value="DNA helicase RuvA subunit, C-terminal domain"/>
    <property type="match status" value="1"/>
</dbReference>
<accession>A0A9W9YLC1</accession>
<reference evidence="12" key="1">
    <citation type="submission" date="2023-01" db="EMBL/GenBank/DDBJ databases">
        <title>Genome assembly of the deep-sea coral Lophelia pertusa.</title>
        <authorList>
            <person name="Herrera S."/>
            <person name="Cordes E."/>
        </authorList>
    </citation>
    <scope>NUCLEOTIDE SEQUENCE</scope>
    <source>
        <strain evidence="12">USNM1676648</strain>
        <tissue evidence="12">Polyp</tissue>
    </source>
</reference>
<evidence type="ECO:0000256" key="6">
    <source>
        <dbReference type="ARBA" id="ARBA00035634"/>
    </source>
</evidence>
<evidence type="ECO:0000256" key="9">
    <source>
        <dbReference type="SAM" id="MobiDB-lite"/>
    </source>
</evidence>
<feature type="domain" description="CUE" evidence="11">
    <location>
        <begin position="303"/>
        <end position="345"/>
    </location>
</feature>
<dbReference type="Proteomes" id="UP001163046">
    <property type="component" value="Unassembled WGS sequence"/>
</dbReference>
<evidence type="ECO:0000256" key="2">
    <source>
        <dbReference type="ARBA" id="ARBA00004502"/>
    </source>
</evidence>
<protein>
    <recommendedName>
        <fullName evidence="7">Lipid droplet-regulating VLDL assembly factor AUP1</fullName>
    </recommendedName>
    <alternativeName>
        <fullName evidence="8">Ancient ubiquitous protein 1</fullName>
    </alternativeName>
</protein>
<evidence type="ECO:0000256" key="4">
    <source>
        <dbReference type="ARBA" id="ARBA00022824"/>
    </source>
</evidence>
<feature type="region of interest" description="Disordered" evidence="9">
    <location>
        <begin position="274"/>
        <end position="301"/>
    </location>
</feature>
<feature type="compositionally biased region" description="Polar residues" evidence="9">
    <location>
        <begin position="275"/>
        <end position="301"/>
    </location>
</feature>
<comment type="caution">
    <text evidence="12">The sequence shown here is derived from an EMBL/GenBank/DDBJ whole genome shotgun (WGS) entry which is preliminary data.</text>
</comment>